<dbReference type="InterPro" id="IPR013087">
    <property type="entry name" value="Znf_C2H2_type"/>
</dbReference>
<evidence type="ECO:0000256" key="5">
    <source>
        <dbReference type="ARBA" id="ARBA00022833"/>
    </source>
</evidence>
<dbReference type="PROSITE" id="PS00028">
    <property type="entry name" value="ZINC_FINGER_C2H2_1"/>
    <property type="match status" value="1"/>
</dbReference>
<dbReference type="InterPro" id="IPR036236">
    <property type="entry name" value="Znf_C2H2_sf"/>
</dbReference>
<keyword evidence="10" id="KW-1185">Reference proteome</keyword>
<keyword evidence="6" id="KW-0539">Nucleus</keyword>
<evidence type="ECO:0000313" key="9">
    <source>
        <dbReference type="EMBL" id="NXD13540.1"/>
    </source>
</evidence>
<evidence type="ECO:0000313" key="10">
    <source>
        <dbReference type="Proteomes" id="UP000661971"/>
    </source>
</evidence>
<dbReference type="Proteomes" id="UP000661971">
    <property type="component" value="Unassembled WGS sequence"/>
</dbReference>
<evidence type="ECO:0000256" key="1">
    <source>
        <dbReference type="ARBA" id="ARBA00006991"/>
    </source>
</evidence>
<dbReference type="FunFam" id="3.30.160.60:FF:000383">
    <property type="entry name" value="Uncharacterized protein"/>
    <property type="match status" value="1"/>
</dbReference>
<protein>
    <submittedName>
        <fullName evidence="9">ZN514 protein</fullName>
    </submittedName>
</protein>
<name>A0A851TC95_9AVES</name>
<evidence type="ECO:0000256" key="4">
    <source>
        <dbReference type="ARBA" id="ARBA00022771"/>
    </source>
</evidence>
<proteinExistence type="inferred from homology"/>
<comment type="caution">
    <text evidence="9">The sequence shown here is derived from an EMBL/GenBank/DDBJ whole genome shotgun (WGS) entry which is preliminary data.</text>
</comment>
<sequence>ERPYKCRKCGKGSDLIRHLQIHNGECSYKCSECSKAFILSCSTRLRSHPHHWRMHTHCTRVGERLCKCPACGKSFGLSSALFKHQHTHTGECPDQGSLCSNTFSPSTNMLYP</sequence>
<feature type="non-terminal residue" evidence="9">
    <location>
        <position position="1"/>
    </location>
</feature>
<dbReference type="SMART" id="SM00355">
    <property type="entry name" value="ZnF_C2H2"/>
    <property type="match status" value="3"/>
</dbReference>
<dbReference type="PANTHER" id="PTHR24377">
    <property type="entry name" value="IP01015P-RELATED"/>
    <property type="match status" value="1"/>
</dbReference>
<feature type="domain" description="C2H2-type" evidence="8">
    <location>
        <begin position="66"/>
        <end position="93"/>
    </location>
</feature>
<dbReference type="PROSITE" id="PS50157">
    <property type="entry name" value="ZINC_FINGER_C2H2_2"/>
    <property type="match status" value="1"/>
</dbReference>
<dbReference type="SUPFAM" id="SSF57667">
    <property type="entry name" value="beta-beta-alpha zinc fingers"/>
    <property type="match status" value="2"/>
</dbReference>
<feature type="non-terminal residue" evidence="9">
    <location>
        <position position="112"/>
    </location>
</feature>
<keyword evidence="5" id="KW-0862">Zinc</keyword>
<dbReference type="AlphaFoldDB" id="A0A851TC95"/>
<dbReference type="InterPro" id="IPR050826">
    <property type="entry name" value="Krueppel_C2H2_ZnFinger"/>
</dbReference>
<evidence type="ECO:0000256" key="7">
    <source>
        <dbReference type="PROSITE-ProRule" id="PRU00042"/>
    </source>
</evidence>
<dbReference type="Gene3D" id="3.30.160.60">
    <property type="entry name" value="Classic Zinc Finger"/>
    <property type="match status" value="2"/>
</dbReference>
<dbReference type="GO" id="GO:0008270">
    <property type="term" value="F:zinc ion binding"/>
    <property type="evidence" value="ECO:0007669"/>
    <property type="project" value="UniProtKB-KW"/>
</dbReference>
<dbReference type="EMBL" id="WBNA01000200">
    <property type="protein sequence ID" value="NXD13540.1"/>
    <property type="molecule type" value="Genomic_DNA"/>
</dbReference>
<evidence type="ECO:0000256" key="2">
    <source>
        <dbReference type="ARBA" id="ARBA00022723"/>
    </source>
</evidence>
<evidence type="ECO:0000259" key="8">
    <source>
        <dbReference type="PROSITE" id="PS50157"/>
    </source>
</evidence>
<organism evidence="9 10">
    <name type="scientific">Nothocercus nigrocapillus</name>
    <dbReference type="NCBI Taxonomy" id="1977171"/>
    <lineage>
        <taxon>Eukaryota</taxon>
        <taxon>Metazoa</taxon>
        <taxon>Chordata</taxon>
        <taxon>Craniata</taxon>
        <taxon>Vertebrata</taxon>
        <taxon>Euteleostomi</taxon>
        <taxon>Archelosauria</taxon>
        <taxon>Archosauria</taxon>
        <taxon>Dinosauria</taxon>
        <taxon>Saurischia</taxon>
        <taxon>Theropoda</taxon>
        <taxon>Coelurosauria</taxon>
        <taxon>Aves</taxon>
        <taxon>Palaeognathae</taxon>
        <taxon>Tinamiformes</taxon>
        <taxon>Tinamidae</taxon>
        <taxon>Nothocercus</taxon>
    </lineage>
</organism>
<keyword evidence="2" id="KW-0479">Metal-binding</keyword>
<evidence type="ECO:0000256" key="3">
    <source>
        <dbReference type="ARBA" id="ARBA00022737"/>
    </source>
</evidence>
<comment type="similarity">
    <text evidence="1">Belongs to the krueppel C2H2-type zinc-finger protein family.</text>
</comment>
<keyword evidence="3" id="KW-0677">Repeat</keyword>
<gene>
    <name evidence="9" type="primary">Znf514</name>
    <name evidence="9" type="ORF">NOTNIG_R12072</name>
</gene>
<keyword evidence="4 7" id="KW-0863">Zinc-finger</keyword>
<accession>A0A851TC95</accession>
<reference evidence="10" key="1">
    <citation type="submission" date="2023-07" db="EMBL/GenBank/DDBJ databases">
        <title>Bird 10,000 Genomes (B10K) Project - Family phase.</title>
        <authorList>
            <person name="Zhang G."/>
        </authorList>
    </citation>
    <scope>NUCLEOTIDE SEQUENCE [LARGE SCALE GENOMIC DNA]</scope>
</reference>
<evidence type="ECO:0000256" key="6">
    <source>
        <dbReference type="ARBA" id="ARBA00023242"/>
    </source>
</evidence>